<evidence type="ECO:0000259" key="4">
    <source>
        <dbReference type="SMART" id="SM00796"/>
    </source>
</evidence>
<keyword evidence="3" id="KW-0067">ATP-binding</keyword>
<feature type="domain" description="Carboxyltransferase" evidence="4">
    <location>
        <begin position="11"/>
        <end position="205"/>
    </location>
</feature>
<evidence type="ECO:0000256" key="2">
    <source>
        <dbReference type="ARBA" id="ARBA00022801"/>
    </source>
</evidence>
<dbReference type="GO" id="GO:0016787">
    <property type="term" value="F:hydrolase activity"/>
    <property type="evidence" value="ECO:0007669"/>
    <property type="project" value="UniProtKB-KW"/>
</dbReference>
<dbReference type="RefSeq" id="WP_147136413.1">
    <property type="nucleotide sequence ID" value="NZ_BJXA01000040.1"/>
</dbReference>
<dbReference type="GO" id="GO:0005524">
    <property type="term" value="F:ATP binding"/>
    <property type="evidence" value="ECO:0007669"/>
    <property type="project" value="UniProtKB-KW"/>
</dbReference>
<evidence type="ECO:0000256" key="3">
    <source>
        <dbReference type="ARBA" id="ARBA00022840"/>
    </source>
</evidence>
<dbReference type="SMART" id="SM00796">
    <property type="entry name" value="AHS1"/>
    <property type="match status" value="1"/>
</dbReference>
<dbReference type="SUPFAM" id="SSF160467">
    <property type="entry name" value="PH0987 N-terminal domain-like"/>
    <property type="match status" value="1"/>
</dbReference>
<keyword evidence="2" id="KW-0378">Hydrolase</keyword>
<dbReference type="Gene3D" id="3.30.1360.40">
    <property type="match status" value="1"/>
</dbReference>
<dbReference type="Pfam" id="PF02682">
    <property type="entry name" value="CT_C_D"/>
    <property type="match status" value="1"/>
</dbReference>
<dbReference type="InterPro" id="IPR003833">
    <property type="entry name" value="CT_C_D"/>
</dbReference>
<dbReference type="InterPro" id="IPR010016">
    <property type="entry name" value="PxpB"/>
</dbReference>
<keyword evidence="1" id="KW-0547">Nucleotide-binding</keyword>
<proteinExistence type="predicted"/>
<evidence type="ECO:0000256" key="1">
    <source>
        <dbReference type="ARBA" id="ARBA00022741"/>
    </source>
</evidence>
<gene>
    <name evidence="5" type="ORF">NN4_52070</name>
</gene>
<protein>
    <recommendedName>
        <fullName evidence="4">Carboxyltransferase domain-containing protein</fullName>
    </recommendedName>
</protein>
<name>A0A511MKM6_9NOCA</name>
<reference evidence="5 6" key="1">
    <citation type="submission" date="2019-07" db="EMBL/GenBank/DDBJ databases">
        <title>Whole genome shotgun sequence of Nocardia ninae NBRC 108245.</title>
        <authorList>
            <person name="Hosoyama A."/>
            <person name="Uohara A."/>
            <person name="Ohji S."/>
            <person name="Ichikawa N."/>
        </authorList>
    </citation>
    <scope>NUCLEOTIDE SEQUENCE [LARGE SCALE GENOMIC DNA]</scope>
    <source>
        <strain evidence="5 6">NBRC 108245</strain>
    </source>
</reference>
<keyword evidence="6" id="KW-1185">Reference proteome</keyword>
<dbReference type="Proteomes" id="UP000321424">
    <property type="component" value="Unassembled WGS sequence"/>
</dbReference>
<dbReference type="OrthoDB" id="9778567at2"/>
<evidence type="ECO:0000313" key="5">
    <source>
        <dbReference type="EMBL" id="GEM40688.1"/>
    </source>
</evidence>
<dbReference type="AlphaFoldDB" id="A0A511MKM6"/>
<sequence>MSAITVPRAPLRILPAGDRSMLVAPDEHADLVAFIDLLRRELPGGVHDVLPAAQTVLVTMTDAADSRAVEEQLRQLFRSIQGAGSAEALPDDVRTIPVRYDGPDLESVAAQLGISVRALIAAHTRTVWRCSFIGFAPGFGYLESTESGLAVPRRSESRTSVPAGSVALADGYSAVYPRRSPGGWQLIGTTDVRMWDLDRAEPSLLRPGTRVRFTEEAGE</sequence>
<dbReference type="PANTHER" id="PTHR34698">
    <property type="entry name" value="5-OXOPROLINASE SUBUNIT B"/>
    <property type="match status" value="1"/>
</dbReference>
<dbReference type="SUPFAM" id="SSF50891">
    <property type="entry name" value="Cyclophilin-like"/>
    <property type="match status" value="1"/>
</dbReference>
<dbReference type="PANTHER" id="PTHR34698:SF2">
    <property type="entry name" value="5-OXOPROLINASE SUBUNIT B"/>
    <property type="match status" value="1"/>
</dbReference>
<dbReference type="InterPro" id="IPR029000">
    <property type="entry name" value="Cyclophilin-like_dom_sf"/>
</dbReference>
<dbReference type="EMBL" id="BJXA01000040">
    <property type="protein sequence ID" value="GEM40688.1"/>
    <property type="molecule type" value="Genomic_DNA"/>
</dbReference>
<comment type="caution">
    <text evidence="5">The sequence shown here is derived from an EMBL/GenBank/DDBJ whole genome shotgun (WGS) entry which is preliminary data.</text>
</comment>
<evidence type="ECO:0000313" key="6">
    <source>
        <dbReference type="Proteomes" id="UP000321424"/>
    </source>
</evidence>
<organism evidence="5 6">
    <name type="scientific">Nocardia ninae NBRC 108245</name>
    <dbReference type="NCBI Taxonomy" id="1210091"/>
    <lineage>
        <taxon>Bacteria</taxon>
        <taxon>Bacillati</taxon>
        <taxon>Actinomycetota</taxon>
        <taxon>Actinomycetes</taxon>
        <taxon>Mycobacteriales</taxon>
        <taxon>Nocardiaceae</taxon>
        <taxon>Nocardia</taxon>
    </lineage>
</organism>
<dbReference type="Gene3D" id="2.40.100.10">
    <property type="entry name" value="Cyclophilin-like"/>
    <property type="match status" value="1"/>
</dbReference>
<accession>A0A511MKM6</accession>